<dbReference type="InterPro" id="IPR050660">
    <property type="entry name" value="NEK_Ser/Thr_kinase"/>
</dbReference>
<keyword evidence="2" id="KW-0808">Transferase</keyword>
<dbReference type="EMBL" id="KV923405">
    <property type="protein sequence ID" value="PIN98865.1"/>
    <property type="molecule type" value="Genomic_DNA"/>
</dbReference>
<name>A0A2G9P6A6_AQUCT</name>
<gene>
    <name evidence="7" type="ORF">AB205_0012030</name>
</gene>
<dbReference type="GO" id="GO:0005524">
    <property type="term" value="F:ATP binding"/>
    <property type="evidence" value="ECO:0007669"/>
    <property type="project" value="UniProtKB-KW"/>
</dbReference>
<evidence type="ECO:0000259" key="6">
    <source>
        <dbReference type="PROSITE" id="PS50011"/>
    </source>
</evidence>
<feature type="non-terminal residue" evidence="7">
    <location>
        <position position="1"/>
    </location>
</feature>
<proteinExistence type="predicted"/>
<evidence type="ECO:0000256" key="2">
    <source>
        <dbReference type="ARBA" id="ARBA00022679"/>
    </source>
</evidence>
<sequence length="180" mass="19823">SALRYPSYLAPEVIAQGIVKPKDPTLHEQPRPSGPKSDVWSLGCVDDIVTVLAEEHGCVEVIKNLPENVLTLLRKCLTYHPSKRPSAAELLTSSVFSAVSPGYIPFRQPASLFSSALRCADLDLPEDISLLCKDEDSDFLAERSIEEVYYLWCLAGGDLEKELVGKEIIRSKPPVCTLPK</sequence>
<dbReference type="Proteomes" id="UP000228934">
    <property type="component" value="Unassembled WGS sequence"/>
</dbReference>
<evidence type="ECO:0000256" key="4">
    <source>
        <dbReference type="ARBA" id="ARBA00022777"/>
    </source>
</evidence>
<keyword evidence="4" id="KW-0418">Kinase</keyword>
<evidence type="ECO:0000256" key="3">
    <source>
        <dbReference type="ARBA" id="ARBA00022741"/>
    </source>
</evidence>
<dbReference type="Gene3D" id="1.10.510.10">
    <property type="entry name" value="Transferase(Phosphotransferase) domain 1"/>
    <property type="match status" value="1"/>
</dbReference>
<dbReference type="GO" id="GO:0004674">
    <property type="term" value="F:protein serine/threonine kinase activity"/>
    <property type="evidence" value="ECO:0007669"/>
    <property type="project" value="UniProtKB-EC"/>
</dbReference>
<dbReference type="InterPro" id="IPR000719">
    <property type="entry name" value="Prot_kinase_dom"/>
</dbReference>
<evidence type="ECO:0000313" key="7">
    <source>
        <dbReference type="EMBL" id="PIN98865.1"/>
    </source>
</evidence>
<evidence type="ECO:0000256" key="5">
    <source>
        <dbReference type="ARBA" id="ARBA00022840"/>
    </source>
</evidence>
<dbReference type="OrthoDB" id="1668230at2759"/>
<dbReference type="SUPFAM" id="SSF56112">
    <property type="entry name" value="Protein kinase-like (PK-like)"/>
    <property type="match status" value="1"/>
</dbReference>
<feature type="domain" description="Protein kinase" evidence="6">
    <location>
        <begin position="1"/>
        <end position="96"/>
    </location>
</feature>
<dbReference type="InterPro" id="IPR011009">
    <property type="entry name" value="Kinase-like_dom_sf"/>
</dbReference>
<organism evidence="7 8">
    <name type="scientific">Aquarana catesbeiana</name>
    <name type="common">American bullfrog</name>
    <name type="synonym">Rana catesbeiana</name>
    <dbReference type="NCBI Taxonomy" id="8400"/>
    <lineage>
        <taxon>Eukaryota</taxon>
        <taxon>Metazoa</taxon>
        <taxon>Chordata</taxon>
        <taxon>Craniata</taxon>
        <taxon>Vertebrata</taxon>
        <taxon>Euteleostomi</taxon>
        <taxon>Amphibia</taxon>
        <taxon>Batrachia</taxon>
        <taxon>Anura</taxon>
        <taxon>Neobatrachia</taxon>
        <taxon>Ranoidea</taxon>
        <taxon>Ranidae</taxon>
        <taxon>Aquarana</taxon>
    </lineage>
</organism>
<keyword evidence="8" id="KW-1185">Reference proteome</keyword>
<dbReference type="EC" id="2.7.11.1" evidence="1"/>
<evidence type="ECO:0000256" key="1">
    <source>
        <dbReference type="ARBA" id="ARBA00012513"/>
    </source>
</evidence>
<keyword evidence="3" id="KW-0547">Nucleotide-binding</keyword>
<dbReference type="PROSITE" id="PS50011">
    <property type="entry name" value="PROTEIN_KINASE_DOM"/>
    <property type="match status" value="1"/>
</dbReference>
<dbReference type="PANTHER" id="PTHR43671:SF13">
    <property type="entry name" value="SERINE_THREONINE-PROTEIN KINASE NEK2"/>
    <property type="match status" value="1"/>
</dbReference>
<reference evidence="8" key="1">
    <citation type="journal article" date="2017" name="Nat. Commun.">
        <title>The North American bullfrog draft genome provides insight into hormonal regulation of long noncoding RNA.</title>
        <authorList>
            <person name="Hammond S.A."/>
            <person name="Warren R.L."/>
            <person name="Vandervalk B.P."/>
            <person name="Kucuk E."/>
            <person name="Khan H."/>
            <person name="Gibb E.A."/>
            <person name="Pandoh P."/>
            <person name="Kirk H."/>
            <person name="Zhao Y."/>
            <person name="Jones M."/>
            <person name="Mungall A.J."/>
            <person name="Coope R."/>
            <person name="Pleasance S."/>
            <person name="Moore R.A."/>
            <person name="Holt R.A."/>
            <person name="Round J.M."/>
            <person name="Ohora S."/>
            <person name="Walle B.V."/>
            <person name="Veldhoen N."/>
            <person name="Helbing C.C."/>
            <person name="Birol I."/>
        </authorList>
    </citation>
    <scope>NUCLEOTIDE SEQUENCE [LARGE SCALE GENOMIC DNA]</scope>
</reference>
<accession>A0A2G9P6A6</accession>
<dbReference type="AlphaFoldDB" id="A0A2G9P6A6"/>
<evidence type="ECO:0000313" key="8">
    <source>
        <dbReference type="Proteomes" id="UP000228934"/>
    </source>
</evidence>
<dbReference type="PANTHER" id="PTHR43671">
    <property type="entry name" value="SERINE/THREONINE-PROTEIN KINASE NEK"/>
    <property type="match status" value="1"/>
</dbReference>
<protein>
    <recommendedName>
        <fullName evidence="1">non-specific serine/threonine protein kinase</fullName>
        <ecNumber evidence="1">2.7.11.1</ecNumber>
    </recommendedName>
</protein>
<keyword evidence="5" id="KW-0067">ATP-binding</keyword>